<feature type="domain" description="DUF6468" evidence="2">
    <location>
        <begin position="31"/>
        <end position="92"/>
    </location>
</feature>
<keyword evidence="1" id="KW-1133">Transmembrane helix</keyword>
<protein>
    <submittedName>
        <fullName evidence="3">DUF6468 domain-containing protein</fullName>
    </submittedName>
</protein>
<proteinExistence type="predicted"/>
<evidence type="ECO:0000313" key="3">
    <source>
        <dbReference type="EMBL" id="WWT55802.1"/>
    </source>
</evidence>
<accession>A0ABZ2IDY4</accession>
<gene>
    <name evidence="3" type="ORF">V8J38_05005</name>
</gene>
<dbReference type="EMBL" id="CP146369">
    <property type="protein sequence ID" value="WWT55802.1"/>
    <property type="molecule type" value="Genomic_DNA"/>
</dbReference>
<dbReference type="Proteomes" id="UP001363460">
    <property type="component" value="Chromosome"/>
</dbReference>
<dbReference type="Pfam" id="PF20072">
    <property type="entry name" value="DUF6468"/>
    <property type="match status" value="1"/>
</dbReference>
<dbReference type="InterPro" id="IPR045531">
    <property type="entry name" value="DUF6468"/>
</dbReference>
<evidence type="ECO:0000256" key="1">
    <source>
        <dbReference type="SAM" id="Phobius"/>
    </source>
</evidence>
<keyword evidence="1" id="KW-0472">Membrane</keyword>
<evidence type="ECO:0000259" key="2">
    <source>
        <dbReference type="Pfam" id="PF20072"/>
    </source>
</evidence>
<keyword evidence="4" id="KW-1185">Reference proteome</keyword>
<keyword evidence="1" id="KW-0812">Transmembrane</keyword>
<organism evidence="3 4">
    <name type="scientific">Brevundimonas olei</name>
    <dbReference type="NCBI Taxonomy" id="657642"/>
    <lineage>
        <taxon>Bacteria</taxon>
        <taxon>Pseudomonadati</taxon>
        <taxon>Pseudomonadota</taxon>
        <taxon>Alphaproteobacteria</taxon>
        <taxon>Caulobacterales</taxon>
        <taxon>Caulobacteraceae</taxon>
        <taxon>Brevundimonas</taxon>
    </lineage>
</organism>
<sequence length="202" mass="21833">MTGIILDSILMLLLVAAIGYGIKLERKLKTLREGQLAFAAAVTELNSAAGRAEQALATLRASGQETDLLHDRIIKARAVKQELEVLIARAPARPADSRIETREDERRAAARAPVEMEPVVEAESVRTSSVAPLLDDEARARRMASLMERIEGARAVMKAPSPKPAPVAERASPVMQALAANHAAQQSLNRARRSLDDDLFAA</sequence>
<name>A0ABZ2IDY4_9CAUL</name>
<feature type="transmembrane region" description="Helical" evidence="1">
    <location>
        <begin position="6"/>
        <end position="22"/>
    </location>
</feature>
<dbReference type="RefSeq" id="WP_291776871.1">
    <property type="nucleotide sequence ID" value="NZ_CP146369.1"/>
</dbReference>
<reference evidence="3 4" key="1">
    <citation type="submission" date="2024-02" db="EMBL/GenBank/DDBJ databases">
        <title>Distribution and functional of Brevundimonas-related endobacteria within Verticillium dahliae.</title>
        <authorList>
            <person name="Zeng H."/>
        </authorList>
    </citation>
    <scope>NUCLEOTIDE SEQUENCE [LARGE SCALE GENOMIC DNA]</scope>
    <source>
        <strain evidence="3 4">TRM 44200</strain>
    </source>
</reference>
<evidence type="ECO:0000313" key="4">
    <source>
        <dbReference type="Proteomes" id="UP001363460"/>
    </source>
</evidence>